<reference evidence="3 4" key="1">
    <citation type="journal article" date="2020" name="Microbiol. Resour. Announc.">
        <title>Complete genome sequence of Pseudomonas otitidis strain MrB4, isolated from Lake Biwa in Japan.</title>
        <authorList>
            <person name="Miyazaki K."/>
            <person name="Hase E."/>
            <person name="Maruya T."/>
        </authorList>
    </citation>
    <scope>NUCLEOTIDE SEQUENCE [LARGE SCALE GENOMIC DNA]</scope>
    <source>
        <strain evidence="3 4">MrB4</strain>
    </source>
</reference>
<dbReference type="AlphaFoldDB" id="A0A679GCU8"/>
<sequence length="157" mass="16802">MKHPFRTTLLFAQLCTGTALAGEAEGIQVQANGAQASQSGPADYFTGQAVVDMLFTATDYSPASGAHVTFAPGARTVWHSHPRGQTLLVTSGQGWVQEWGKPLRVINPGDVVRIAPGVKHWHGATATQAMRHIALQDAQDGKAVDWLEPVSTEQYTP</sequence>
<evidence type="ECO:0000313" key="3">
    <source>
        <dbReference type="EMBL" id="BCA28596.1"/>
    </source>
</evidence>
<dbReference type="InterPro" id="IPR047263">
    <property type="entry name" value="HNL-like_cupin"/>
</dbReference>
<dbReference type="InterPro" id="IPR013096">
    <property type="entry name" value="Cupin_2"/>
</dbReference>
<gene>
    <name evidence="3" type="ORF">PtoMrB4_25730</name>
</gene>
<feature type="signal peptide" evidence="1">
    <location>
        <begin position="1"/>
        <end position="21"/>
    </location>
</feature>
<dbReference type="Pfam" id="PF07883">
    <property type="entry name" value="Cupin_2"/>
    <property type="match status" value="1"/>
</dbReference>
<dbReference type="KEGG" id="poj:PtoMrB4_25730"/>
<evidence type="ECO:0000256" key="1">
    <source>
        <dbReference type="SAM" id="SignalP"/>
    </source>
</evidence>
<feature type="domain" description="Cupin type-2" evidence="2">
    <location>
        <begin position="67"/>
        <end position="131"/>
    </location>
</feature>
<proteinExistence type="predicted"/>
<evidence type="ECO:0000259" key="2">
    <source>
        <dbReference type="Pfam" id="PF07883"/>
    </source>
</evidence>
<keyword evidence="1" id="KW-0732">Signal</keyword>
<dbReference type="CDD" id="cd02233">
    <property type="entry name" value="cupin_HNL-like"/>
    <property type="match status" value="1"/>
</dbReference>
<dbReference type="SUPFAM" id="SSF51182">
    <property type="entry name" value="RmlC-like cupins"/>
    <property type="match status" value="1"/>
</dbReference>
<dbReference type="Proteomes" id="UP000501237">
    <property type="component" value="Chromosome"/>
</dbReference>
<name>A0A679GCU8_9GAMM</name>
<dbReference type="PANTHER" id="PTHR43698:SF1">
    <property type="entry name" value="BLL4564 PROTEIN"/>
    <property type="match status" value="1"/>
</dbReference>
<organism evidence="3 4">
    <name type="scientific">Metapseudomonas otitidis</name>
    <dbReference type="NCBI Taxonomy" id="319939"/>
    <lineage>
        <taxon>Bacteria</taxon>
        <taxon>Pseudomonadati</taxon>
        <taxon>Pseudomonadota</taxon>
        <taxon>Gammaproteobacteria</taxon>
        <taxon>Pseudomonadales</taxon>
        <taxon>Pseudomonadaceae</taxon>
        <taxon>Metapseudomonas</taxon>
    </lineage>
</organism>
<feature type="chain" id="PRO_5025426124" evidence="1">
    <location>
        <begin position="22"/>
        <end position="157"/>
    </location>
</feature>
<accession>A0A679GCU8</accession>
<dbReference type="GeneID" id="57397797"/>
<evidence type="ECO:0000313" key="4">
    <source>
        <dbReference type="Proteomes" id="UP000501237"/>
    </source>
</evidence>
<dbReference type="InterPro" id="IPR014710">
    <property type="entry name" value="RmlC-like_jellyroll"/>
</dbReference>
<dbReference type="EMBL" id="AP022642">
    <property type="protein sequence ID" value="BCA28596.1"/>
    <property type="molecule type" value="Genomic_DNA"/>
</dbReference>
<dbReference type="PANTHER" id="PTHR43698">
    <property type="entry name" value="RIBD C-TERMINAL DOMAIN CONTAINING PROTEIN"/>
    <property type="match status" value="1"/>
</dbReference>
<dbReference type="Gene3D" id="2.60.120.10">
    <property type="entry name" value="Jelly Rolls"/>
    <property type="match status" value="1"/>
</dbReference>
<dbReference type="InterPro" id="IPR011051">
    <property type="entry name" value="RmlC_Cupin_sf"/>
</dbReference>
<dbReference type="RefSeq" id="WP_232060829.1">
    <property type="nucleotide sequence ID" value="NZ_AP022642.1"/>
</dbReference>
<protein>
    <submittedName>
        <fullName evidence="3">Germin subfamily 1 member 15</fullName>
    </submittedName>
</protein>